<proteinExistence type="inferred from homology"/>
<dbReference type="InterPro" id="IPR038591">
    <property type="entry name" value="NolW-like_sf"/>
</dbReference>
<evidence type="ECO:0000256" key="4">
    <source>
        <dbReference type="ARBA" id="ARBA00023237"/>
    </source>
</evidence>
<feature type="domain" description="Secretin/TonB short N-terminal" evidence="6">
    <location>
        <begin position="140"/>
        <end position="188"/>
    </location>
</feature>
<evidence type="ECO:0000313" key="7">
    <source>
        <dbReference type="EMBL" id="QTL97163.1"/>
    </source>
</evidence>
<dbReference type="PANTHER" id="PTHR30332">
    <property type="entry name" value="PROBABLE GENERAL SECRETION PATHWAY PROTEIN D"/>
    <property type="match status" value="1"/>
</dbReference>
<organism evidence="7 8">
    <name type="scientific">Iocasia fonsfrigidae</name>
    <dbReference type="NCBI Taxonomy" id="2682810"/>
    <lineage>
        <taxon>Bacteria</taxon>
        <taxon>Bacillati</taxon>
        <taxon>Bacillota</taxon>
        <taxon>Clostridia</taxon>
        <taxon>Halanaerobiales</taxon>
        <taxon>Halanaerobiaceae</taxon>
        <taxon>Iocasia</taxon>
    </lineage>
</organism>
<dbReference type="InterPro" id="IPR050810">
    <property type="entry name" value="Bact_Secretion_Sys_Channel"/>
</dbReference>
<dbReference type="Proteomes" id="UP000665020">
    <property type="component" value="Chromosome"/>
</dbReference>
<dbReference type="KEGG" id="ifn:GM661_03810"/>
<dbReference type="Gene3D" id="3.30.1370.130">
    <property type="match status" value="3"/>
</dbReference>
<evidence type="ECO:0000256" key="3">
    <source>
        <dbReference type="ARBA" id="ARBA00023136"/>
    </source>
</evidence>
<evidence type="ECO:0000256" key="5">
    <source>
        <dbReference type="RuleBase" id="RU004003"/>
    </source>
</evidence>
<gene>
    <name evidence="7" type="ORF">GM661_03810</name>
</gene>
<feature type="domain" description="Secretin/TonB short N-terminal" evidence="6">
    <location>
        <begin position="54"/>
        <end position="103"/>
    </location>
</feature>
<dbReference type="GO" id="GO:0019867">
    <property type="term" value="C:outer membrane"/>
    <property type="evidence" value="ECO:0007669"/>
    <property type="project" value="InterPro"/>
</dbReference>
<evidence type="ECO:0000256" key="2">
    <source>
        <dbReference type="ARBA" id="ARBA00022448"/>
    </source>
</evidence>
<dbReference type="Pfam" id="PF07660">
    <property type="entry name" value="STN"/>
    <property type="match status" value="1"/>
</dbReference>
<dbReference type="AlphaFoldDB" id="A0A8A7K5W3"/>
<keyword evidence="4" id="KW-0998">Cell outer membrane</keyword>
<reference evidence="7" key="1">
    <citation type="submission" date="2019-12" db="EMBL/GenBank/DDBJ databases">
        <authorList>
            <person name="zhang j."/>
            <person name="sun C.M."/>
        </authorList>
    </citation>
    <scope>NUCLEOTIDE SEQUENCE</scope>
    <source>
        <strain evidence="7">NS-1</strain>
    </source>
</reference>
<evidence type="ECO:0000313" key="8">
    <source>
        <dbReference type="Proteomes" id="UP000665020"/>
    </source>
</evidence>
<comment type="similarity">
    <text evidence="5">Belongs to the bacterial secretin family.</text>
</comment>
<sequence>MMKMRSNKYVLIFLILVFCILSTNVTAEDKLVTLKVRGANINDVLLMLTEQSGINLVPDETVQGQVTIDLRDVNIQDALRTLTIAYGYHFDMIADNIYLVSREGFNQPAEINVKNGRLTVIVENGDIRNILNQIAQMAALNIVMDAQINGTVSANIKDVPLEIGLMSFLQANGFSLSKSNNIYRIFASGKGGMPNNLSISVVDGMVSIDVQQADLSEVLRTISRLATINMVLFSGVRDTIDLKLDNVPLEEVIDVILSGTRFTYKYSEGVYLIGDKNPNSYSANLLTTNEIIPLEYLQVEDVPQLLPNNFPTANVKVIKEQNALMVTGTQQEIDGLKKYINKIDAKIPQIVVDALIIQLNKSKNEGQGIKIGSLYEDNDNEEKATVLFDTAEGQINYKSVLKLPNDFYFKINNLVTQGLATVKARPNITTLNGQQANIDVSTTQYYKIVETDSDGNEDISYESVSAGVTLEVTPWVSSTGEITLNLKPVVSNIGSAALDGGRPPVDRREASTTIRIKDGHTIVLGGLIQDVRSNTKTKVPFFSKLPLIGSLFRTNDSDISQTELVIYITPHVLKEREEDVKEDMQEMNDKVDKVGEGI</sequence>
<dbReference type="InterPro" id="IPR004846">
    <property type="entry name" value="T2SS/T3SS_dom"/>
</dbReference>
<dbReference type="InterPro" id="IPR001775">
    <property type="entry name" value="GspD/PilQ"/>
</dbReference>
<evidence type="ECO:0000256" key="1">
    <source>
        <dbReference type="ARBA" id="ARBA00004370"/>
    </source>
</evidence>
<dbReference type="PANTHER" id="PTHR30332:SF17">
    <property type="entry name" value="TYPE IV PILIATION SYSTEM PROTEIN DR_0774-RELATED"/>
    <property type="match status" value="1"/>
</dbReference>
<dbReference type="EMBL" id="CP046640">
    <property type="protein sequence ID" value="QTL97163.1"/>
    <property type="molecule type" value="Genomic_DNA"/>
</dbReference>
<name>A0A8A7K5W3_9FIRM</name>
<keyword evidence="3" id="KW-0472">Membrane</keyword>
<comment type="subcellular location">
    <subcellularLocation>
        <location evidence="1">Membrane</location>
    </subcellularLocation>
</comment>
<protein>
    <submittedName>
        <fullName evidence="7">Type II secretion system protein GspD</fullName>
    </submittedName>
</protein>
<dbReference type="SMART" id="SM00965">
    <property type="entry name" value="STN"/>
    <property type="match status" value="3"/>
</dbReference>
<keyword evidence="2" id="KW-0813">Transport</keyword>
<dbReference type="GO" id="GO:0015627">
    <property type="term" value="C:type II protein secretion system complex"/>
    <property type="evidence" value="ECO:0007669"/>
    <property type="project" value="TreeGrafter"/>
</dbReference>
<keyword evidence="8" id="KW-1185">Reference proteome</keyword>
<dbReference type="Pfam" id="PF00263">
    <property type="entry name" value="Secretin"/>
    <property type="match status" value="1"/>
</dbReference>
<dbReference type="GO" id="GO:0009306">
    <property type="term" value="P:protein secretion"/>
    <property type="evidence" value="ECO:0007669"/>
    <property type="project" value="InterPro"/>
</dbReference>
<feature type="domain" description="Secretin/TonB short N-terminal" evidence="6">
    <location>
        <begin position="228"/>
        <end position="276"/>
    </location>
</feature>
<dbReference type="PRINTS" id="PR00811">
    <property type="entry name" value="BCTERIALGSPD"/>
</dbReference>
<dbReference type="InterPro" id="IPR011662">
    <property type="entry name" value="Secretin/TonB_short_N"/>
</dbReference>
<accession>A0A8A7K5W3</accession>
<dbReference type="Gene3D" id="3.30.1370.120">
    <property type="match status" value="1"/>
</dbReference>
<evidence type="ECO:0000259" key="6">
    <source>
        <dbReference type="SMART" id="SM00965"/>
    </source>
</evidence>